<dbReference type="Proteomes" id="UP000247586">
    <property type="component" value="Chromosome"/>
</dbReference>
<dbReference type="GeneID" id="36834620"/>
<reference evidence="2" key="3">
    <citation type="submission" date="2020-03" db="EMBL/GenBank/DDBJ databases">
        <title>Sequencing and Assembly of Multiple Reported Metal-Biooxidizing Members of the Extremely Thermoacidophilic Archaeal Family Sulfolobaceae.</title>
        <authorList>
            <person name="Counts J.A."/>
            <person name="Kelly R.M."/>
        </authorList>
    </citation>
    <scope>NUCLEOTIDE SEQUENCE [LARGE SCALE GENOMIC DNA]</scope>
    <source>
        <strain evidence="2">HO1-1</strain>
    </source>
</reference>
<dbReference type="STRING" id="1293036.GCA_001315825_01524"/>
<evidence type="ECO:0000313" key="1">
    <source>
        <dbReference type="EMBL" id="AWR99114.1"/>
    </source>
</evidence>
<proteinExistence type="predicted"/>
<keyword evidence="2" id="KW-1185">Reference proteome</keyword>
<organism evidence="1 2">
    <name type="scientific">Metallosphaera hakonensis JCM 8857 = DSM 7519</name>
    <dbReference type="NCBI Taxonomy" id="1293036"/>
    <lineage>
        <taxon>Archaea</taxon>
        <taxon>Thermoproteota</taxon>
        <taxon>Thermoprotei</taxon>
        <taxon>Sulfolobales</taxon>
        <taxon>Sulfolobaceae</taxon>
        <taxon>Metallosphaera</taxon>
    </lineage>
</organism>
<name>A0A2U9ISW4_9CREN</name>
<dbReference type="RefSeq" id="WP_054836648.1">
    <property type="nucleotide sequence ID" value="NZ_BBBA01000008.1"/>
</dbReference>
<accession>A0A2U9ISW4</accession>
<evidence type="ECO:0000313" key="2">
    <source>
        <dbReference type="Proteomes" id="UP000247586"/>
    </source>
</evidence>
<reference evidence="2" key="2">
    <citation type="submission" date="2020-03" db="EMBL/GenBank/DDBJ databases">
        <title>Complete Genome Sequences of Extremely Thermoacidophilic, Metal-Mobilizing Type-Strain Members of the Archaeal Family Sulfolobaceae: Acidianus brierleyi DSM-1651T, Acidianus sulfidivorans DSM-18786T, Metallosphaera hakonensis DSM-7519T, and Metallosphaera prunae DSM-10039T.</title>
        <authorList>
            <person name="Counts J.A."/>
            <person name="Kelly R.M."/>
        </authorList>
    </citation>
    <scope>NUCLEOTIDE SEQUENCE [LARGE SCALE GENOMIC DNA]</scope>
    <source>
        <strain evidence="2">HO1-1</strain>
    </source>
</reference>
<gene>
    <name evidence="1" type="ORF">DFR87_04720</name>
</gene>
<sequence length="97" mass="11504">MNLQVKGRYLYVTMWDKSRKRPRRFYLGDISRREVWESLLNFAEKLNTPKSDLEDYLNFYVDKGTNMTKSEFVLQSLEMGELLRESVGRSEKVSEGV</sequence>
<dbReference type="AlphaFoldDB" id="A0A2U9ISW4"/>
<dbReference type="EMBL" id="CP029287">
    <property type="protein sequence ID" value="AWR99114.1"/>
    <property type="molecule type" value="Genomic_DNA"/>
</dbReference>
<reference evidence="1 2" key="1">
    <citation type="submission" date="2018-05" db="EMBL/GenBank/DDBJ databases">
        <title>Complete Genome Sequences of Extremely Thermoacidophilic, Metal-Mobilizing Type-Strain Members of the Archaeal Family Sulfolobaceae: Acidianus brierleyi DSM-1651T, Acidianus sulfidivorans DSM-18786T, Metallosphaera hakonensis DSM-7519T, and Metallosphaera prunae DSM-10039T.</title>
        <authorList>
            <person name="Counts J.A."/>
            <person name="Kelly R.M."/>
        </authorList>
    </citation>
    <scope>NUCLEOTIDE SEQUENCE [LARGE SCALE GENOMIC DNA]</scope>
    <source>
        <strain evidence="1 2">HO1-1</strain>
    </source>
</reference>
<dbReference type="KEGG" id="mhk:DFR87_04720"/>
<protein>
    <submittedName>
        <fullName evidence="1">Uncharacterized protein</fullName>
    </submittedName>
</protein>
<dbReference type="OrthoDB" id="43538at2157"/>